<dbReference type="Gene3D" id="2.60.40.10">
    <property type="entry name" value="Immunoglobulins"/>
    <property type="match status" value="3"/>
</dbReference>
<dbReference type="CDD" id="cd00096">
    <property type="entry name" value="Ig"/>
    <property type="match status" value="1"/>
</dbReference>
<feature type="domain" description="Ig-like" evidence="6">
    <location>
        <begin position="131"/>
        <end position="210"/>
    </location>
</feature>
<dbReference type="Ensembl" id="ENSORLT00000000205.2">
    <property type="protein sequence ID" value="ENSORLP00000000205.2"/>
    <property type="gene ID" value="ENSORLG00000000170.2"/>
</dbReference>
<evidence type="ECO:0000313" key="8">
    <source>
        <dbReference type="Proteomes" id="UP000001038"/>
    </source>
</evidence>
<reference evidence="7 8" key="1">
    <citation type="journal article" date="2007" name="Nature">
        <title>The medaka draft genome and insights into vertebrate genome evolution.</title>
        <authorList>
            <person name="Kasahara M."/>
            <person name="Naruse K."/>
            <person name="Sasaki S."/>
            <person name="Nakatani Y."/>
            <person name="Qu W."/>
            <person name="Ahsan B."/>
            <person name="Yamada T."/>
            <person name="Nagayasu Y."/>
            <person name="Doi K."/>
            <person name="Kasai Y."/>
            <person name="Jindo T."/>
            <person name="Kobayashi D."/>
            <person name="Shimada A."/>
            <person name="Toyoda A."/>
            <person name="Kuroki Y."/>
            <person name="Fujiyama A."/>
            <person name="Sasaki T."/>
            <person name="Shimizu A."/>
            <person name="Asakawa S."/>
            <person name="Shimizu N."/>
            <person name="Hashimoto S."/>
            <person name="Yang J."/>
            <person name="Lee Y."/>
            <person name="Matsushima K."/>
            <person name="Sugano S."/>
            <person name="Sakaizumi M."/>
            <person name="Narita T."/>
            <person name="Ohishi K."/>
            <person name="Haga S."/>
            <person name="Ohta F."/>
            <person name="Nomoto H."/>
            <person name="Nogata K."/>
            <person name="Morishita T."/>
            <person name="Endo T."/>
            <person name="Shin-I T."/>
            <person name="Takeda H."/>
            <person name="Morishita S."/>
            <person name="Kohara Y."/>
        </authorList>
    </citation>
    <scope>NUCLEOTIDE SEQUENCE [LARGE SCALE GENOMIC DNA]</scope>
    <source>
        <strain evidence="7 8">Hd-rR</strain>
    </source>
</reference>
<evidence type="ECO:0000256" key="1">
    <source>
        <dbReference type="ARBA" id="ARBA00040106"/>
    </source>
</evidence>
<dbReference type="HOGENOM" id="CLU_1570141_0_0_1"/>
<dbReference type="Pfam" id="PF13895">
    <property type="entry name" value="Ig_2"/>
    <property type="match status" value="1"/>
</dbReference>
<dbReference type="InterPro" id="IPR056386">
    <property type="entry name" value="Ig_CD22"/>
</dbReference>
<dbReference type="SUPFAM" id="SSF48726">
    <property type="entry name" value="Immunoglobulin"/>
    <property type="match status" value="2"/>
</dbReference>
<dbReference type="AlphaFoldDB" id="H2L393"/>
<evidence type="ECO:0000256" key="2">
    <source>
        <dbReference type="ARBA" id="ARBA00041781"/>
    </source>
</evidence>
<dbReference type="SMART" id="SM00408">
    <property type="entry name" value="IGc2"/>
    <property type="match status" value="1"/>
</dbReference>
<dbReference type="PROSITE" id="PS50835">
    <property type="entry name" value="IG_LIKE"/>
    <property type="match status" value="1"/>
</dbReference>
<dbReference type="InterPro" id="IPR013783">
    <property type="entry name" value="Ig-like_fold"/>
</dbReference>
<evidence type="ECO:0000259" key="6">
    <source>
        <dbReference type="PROSITE" id="PS50835"/>
    </source>
</evidence>
<comment type="subunit">
    <text evidence="4">Predominantly monomer of isoform CD22-beta. Also found as heterodimer of isoform CD22-beta and a shorter isoform. Interacts with PTPN6/SHP-1, LYN, SYK, PIK3R1/PIK3R2 and PLCG1 upon phosphorylation. Interacts with GRB2, INPP5D and SHC1 upon phosphorylation. May form a complex with INPP5D/SHIP, GRB2 and SHC1.</text>
</comment>
<dbReference type="Pfam" id="PF24518">
    <property type="entry name" value="Ig_CD22"/>
    <property type="match status" value="1"/>
</dbReference>
<dbReference type="InterPro" id="IPR007110">
    <property type="entry name" value="Ig-like_dom"/>
</dbReference>
<dbReference type="PANTHER" id="PTHR46013">
    <property type="entry name" value="VASCULAR CELL ADHESION MOLECULE 1"/>
    <property type="match status" value="1"/>
</dbReference>
<accession>H2L393</accession>
<name>H2L393_ORYLA</name>
<keyword evidence="8" id="KW-1185">Reference proteome</keyword>
<evidence type="ECO:0000256" key="5">
    <source>
        <dbReference type="SAM" id="MobiDB-lite"/>
    </source>
</evidence>
<proteinExistence type="predicted"/>
<evidence type="ECO:0000256" key="3">
    <source>
        <dbReference type="ARBA" id="ARBA00045430"/>
    </source>
</evidence>
<feature type="region of interest" description="Disordered" evidence="5">
    <location>
        <begin position="263"/>
        <end position="298"/>
    </location>
</feature>
<organism evidence="7 8">
    <name type="scientific">Oryzias latipes</name>
    <name type="common">Japanese rice fish</name>
    <name type="synonym">Japanese killifish</name>
    <dbReference type="NCBI Taxonomy" id="8090"/>
    <lineage>
        <taxon>Eukaryota</taxon>
        <taxon>Metazoa</taxon>
        <taxon>Chordata</taxon>
        <taxon>Craniata</taxon>
        <taxon>Vertebrata</taxon>
        <taxon>Euteleostomi</taxon>
        <taxon>Actinopterygii</taxon>
        <taxon>Neopterygii</taxon>
        <taxon>Teleostei</taxon>
        <taxon>Neoteleostei</taxon>
        <taxon>Acanthomorphata</taxon>
        <taxon>Ovalentaria</taxon>
        <taxon>Atherinomorphae</taxon>
        <taxon>Beloniformes</taxon>
        <taxon>Adrianichthyidae</taxon>
        <taxon>Oryziinae</taxon>
        <taxon>Oryzias</taxon>
    </lineage>
</organism>
<protein>
    <recommendedName>
        <fullName evidence="1">B-cell receptor CD22</fullName>
    </recommendedName>
    <alternativeName>
        <fullName evidence="2">Sialic acid-binding Ig-like lectin 2</fullName>
    </alternativeName>
</protein>
<dbReference type="InterPro" id="IPR003598">
    <property type="entry name" value="Ig_sub2"/>
</dbReference>
<dbReference type="Proteomes" id="UP000001038">
    <property type="component" value="Chromosome 1"/>
</dbReference>
<dbReference type="InterPro" id="IPR036179">
    <property type="entry name" value="Ig-like_dom_sf"/>
</dbReference>
<feature type="compositionally biased region" description="Basic and acidic residues" evidence="5">
    <location>
        <begin position="287"/>
        <end position="298"/>
    </location>
</feature>
<evidence type="ECO:0000256" key="4">
    <source>
        <dbReference type="ARBA" id="ARBA00046458"/>
    </source>
</evidence>
<dbReference type="Bgee" id="ENSORLG00000000170">
    <property type="expression patterns" value="Expressed in ovary and 7 other cell types or tissues"/>
</dbReference>
<reference evidence="7" key="3">
    <citation type="submission" date="2025-09" db="UniProtKB">
        <authorList>
            <consortium name="Ensembl"/>
        </authorList>
    </citation>
    <scope>IDENTIFICATION</scope>
    <source>
        <strain evidence="7">Hd-rR</strain>
    </source>
</reference>
<evidence type="ECO:0000313" key="7">
    <source>
        <dbReference type="Ensembl" id="ENSORLP00000000205.2"/>
    </source>
</evidence>
<dbReference type="SMART" id="SM00409">
    <property type="entry name" value="IG"/>
    <property type="match status" value="2"/>
</dbReference>
<comment type="function">
    <text evidence="3">Most highly expressed siglec (sialic acid-binding immunoglobulin-like lectin) on B-cells that plays a role in various aspects of B-cell biology including differentiation, antigen presentation, and trafficking to bone marrow. Binds to alpha 2,6-linked sialic acid residues of surface molecules such as CD22 itself, CD45 and IgM in a cis configuration. Can also bind to ligands on other cells as an adhesion molecule in a trans configuration. Acts as an inhibitory coreceptor on the surface of B-cells and inhibits B-cell receptor induced signaling, characterized by inhibition of the calcium mobilization and cellular activation. Mechanistically, the immunoreceptor tyrosine-based inhibitory motif domain is phosphorylated by the Src kinase LYN, which in turn leads to the recruitment of the protein tyrosine phosphatase 1/PTPN6, leading to the negative regulation of BCR signaling. If this negative signaling from is of sufficient strength, apoptosis of the B-cell can be induced.</text>
</comment>
<sequence>CLQFLIGPLSAQSDEGWNVRYNTKTEICVNKGSTVIIWSSYDYPAEINNVSTTVDKRFWFIETEGEPVDLREDPEYKDRVRNRRYEKKCRLEISEVRESDSGVYKFRLITNHENRSFTGEPGVRLTVEDAPQTASVSLTPPGEILEGSSVTLTCSIDANPAANFTWFKENKDSLKSEEPTFTISNFTAEDGGLYICVAQNQLGQQNSTVQVWVGSGKLETFPPWSLAGRQNCPLIDEPEGLERDGLTSGRPAEDQVEIQHATVTFTQRQEDPLYSTIDPVKAKRRRDSHEDKEDVVIQ</sequence>
<dbReference type="InterPro" id="IPR003599">
    <property type="entry name" value="Ig_sub"/>
</dbReference>
<reference evidence="7" key="2">
    <citation type="submission" date="2025-08" db="UniProtKB">
        <authorList>
            <consortium name="Ensembl"/>
        </authorList>
    </citation>
    <scope>IDENTIFICATION</scope>
    <source>
        <strain evidence="7">Hd-rR</strain>
    </source>
</reference>
<dbReference type="PANTHER" id="PTHR46013:SF4">
    <property type="entry name" value="B-CELL RECEPTOR CD22-RELATED"/>
    <property type="match status" value="1"/>
</dbReference>
<dbReference type="GeneTree" id="ENSGT01140000283103"/>
<dbReference type="InParanoid" id="H2L393"/>